<dbReference type="OrthoDB" id="26184at2759"/>
<name>A0A261Y6W2_9FUNG</name>
<organism evidence="14 15">
    <name type="scientific">Bifiguratus adelaidae</name>
    <dbReference type="NCBI Taxonomy" id="1938954"/>
    <lineage>
        <taxon>Eukaryota</taxon>
        <taxon>Fungi</taxon>
        <taxon>Fungi incertae sedis</taxon>
        <taxon>Mucoromycota</taxon>
        <taxon>Mucoromycotina</taxon>
        <taxon>Endogonomycetes</taxon>
        <taxon>Endogonales</taxon>
        <taxon>Endogonales incertae sedis</taxon>
        <taxon>Bifiguratus</taxon>
    </lineage>
</organism>
<dbReference type="Pfam" id="PF23341">
    <property type="entry name" value="PEP5_VPS11_N"/>
    <property type="match status" value="1"/>
</dbReference>
<dbReference type="GO" id="GO:0007032">
    <property type="term" value="P:endosome organization"/>
    <property type="evidence" value="ECO:0007669"/>
    <property type="project" value="TreeGrafter"/>
</dbReference>
<comment type="similarity">
    <text evidence="1 9">Belongs to the VPS11 family.</text>
</comment>
<dbReference type="GO" id="GO:0030674">
    <property type="term" value="F:protein-macromolecule adaptor activity"/>
    <property type="evidence" value="ECO:0007669"/>
    <property type="project" value="TreeGrafter"/>
</dbReference>
<dbReference type="PANTHER" id="PTHR23323:SF24">
    <property type="entry name" value="VACUOLAR PROTEIN SORTING-ASSOCIATED PROTEIN 11 HOMOLOG"/>
    <property type="match status" value="1"/>
</dbReference>
<comment type="caution">
    <text evidence="14">The sequence shown here is derived from an EMBL/GenBank/DDBJ whole genome shotgun (WGS) entry which is preliminary data.</text>
</comment>
<dbReference type="InterPro" id="IPR001841">
    <property type="entry name" value="Znf_RING"/>
</dbReference>
<dbReference type="SUPFAM" id="SSF48371">
    <property type="entry name" value="ARM repeat"/>
    <property type="match status" value="1"/>
</dbReference>
<dbReference type="SUPFAM" id="SSF57850">
    <property type="entry name" value="RING/U-box"/>
    <property type="match status" value="1"/>
</dbReference>
<gene>
    <name evidence="14" type="ORF">BZG36_00723</name>
</gene>
<dbReference type="InterPro" id="IPR016024">
    <property type="entry name" value="ARM-type_fold"/>
</dbReference>
<dbReference type="CDD" id="cd16688">
    <property type="entry name" value="RING-H2_Vps11"/>
    <property type="match status" value="1"/>
</dbReference>
<dbReference type="InterPro" id="IPR036322">
    <property type="entry name" value="WD40_repeat_dom_sf"/>
</dbReference>
<dbReference type="SUPFAM" id="SSF50978">
    <property type="entry name" value="WD40 repeat-like"/>
    <property type="match status" value="1"/>
</dbReference>
<keyword evidence="4 10" id="KW-0863">Zinc-finger</keyword>
<evidence type="ECO:0000256" key="5">
    <source>
        <dbReference type="ARBA" id="ARBA00022833"/>
    </source>
</evidence>
<keyword evidence="6 9" id="KW-0653">Protein transport</keyword>
<dbReference type="InterPro" id="IPR000547">
    <property type="entry name" value="Clathrin_H-chain/VPS_repeat"/>
</dbReference>
<dbReference type="EC" id="2.3.2.27" evidence="9"/>
<dbReference type="GO" id="GO:0006904">
    <property type="term" value="P:vesicle docking involved in exocytosis"/>
    <property type="evidence" value="ECO:0007669"/>
    <property type="project" value="TreeGrafter"/>
</dbReference>
<dbReference type="GO" id="GO:0006886">
    <property type="term" value="P:intracellular protein transport"/>
    <property type="evidence" value="ECO:0007669"/>
    <property type="project" value="UniProtKB-UniRule"/>
</dbReference>
<proteinExistence type="inferred from homology"/>
<evidence type="ECO:0000256" key="8">
    <source>
        <dbReference type="ARBA" id="ARBA00029433"/>
    </source>
</evidence>
<evidence type="ECO:0000256" key="10">
    <source>
        <dbReference type="PROSITE-ProRule" id="PRU00175"/>
    </source>
</evidence>
<protein>
    <recommendedName>
        <fullName evidence="9">E3 ubiquitin-protein ligase PEP5</fullName>
        <ecNumber evidence="9">2.3.2.27</ecNumber>
    </recommendedName>
</protein>
<dbReference type="GO" id="GO:0000329">
    <property type="term" value="C:fungal-type vacuole membrane"/>
    <property type="evidence" value="ECO:0007669"/>
    <property type="project" value="UniProtKB-UniRule"/>
</dbReference>
<dbReference type="InterPro" id="IPR016528">
    <property type="entry name" value="VPS11"/>
</dbReference>
<feature type="repeat" description="CHCR" evidence="11">
    <location>
        <begin position="413"/>
        <end position="562"/>
    </location>
</feature>
<dbReference type="PANTHER" id="PTHR23323">
    <property type="entry name" value="VACUOLAR PROTEIN SORTING-ASSOCIATED PROTEIN"/>
    <property type="match status" value="1"/>
</dbReference>
<feature type="region of interest" description="Disordered" evidence="12">
    <location>
        <begin position="606"/>
        <end position="654"/>
    </location>
</feature>
<keyword evidence="5" id="KW-0862">Zinc</keyword>
<evidence type="ECO:0000256" key="6">
    <source>
        <dbReference type="ARBA" id="ARBA00022927"/>
    </source>
</evidence>
<dbReference type="EMBL" id="MVBO01000004">
    <property type="protein sequence ID" value="OZJ06318.1"/>
    <property type="molecule type" value="Genomic_DNA"/>
</dbReference>
<dbReference type="Proteomes" id="UP000242875">
    <property type="component" value="Unassembled WGS sequence"/>
</dbReference>
<evidence type="ECO:0000256" key="2">
    <source>
        <dbReference type="ARBA" id="ARBA00022448"/>
    </source>
</evidence>
<keyword evidence="15" id="KW-1185">Reference proteome</keyword>
<evidence type="ECO:0000256" key="1">
    <source>
        <dbReference type="ARBA" id="ARBA00007070"/>
    </source>
</evidence>
<evidence type="ECO:0000256" key="12">
    <source>
        <dbReference type="SAM" id="MobiDB-lite"/>
    </source>
</evidence>
<dbReference type="GO" id="GO:0030897">
    <property type="term" value="C:HOPS complex"/>
    <property type="evidence" value="ECO:0007669"/>
    <property type="project" value="UniProtKB-UniRule"/>
</dbReference>
<evidence type="ECO:0000256" key="11">
    <source>
        <dbReference type="PROSITE-ProRule" id="PRU01006"/>
    </source>
</evidence>
<keyword evidence="2 9" id="KW-0813">Transport</keyword>
<dbReference type="Gene3D" id="1.25.40.10">
    <property type="entry name" value="Tetratricopeptide repeat domain"/>
    <property type="match status" value="1"/>
</dbReference>
<dbReference type="InterPro" id="IPR011990">
    <property type="entry name" value="TPR-like_helical_dom_sf"/>
</dbReference>
<keyword evidence="7 9" id="KW-0472">Membrane</keyword>
<keyword evidence="3" id="KW-0479">Metal-binding</keyword>
<accession>A0A261Y6W2</accession>
<keyword evidence="9" id="KW-0926">Vacuole</keyword>
<feature type="domain" description="RING-type" evidence="13">
    <location>
        <begin position="951"/>
        <end position="986"/>
    </location>
</feature>
<comment type="catalytic activity">
    <reaction evidence="9">
        <text>S-ubiquitinyl-[E2 ubiquitin-conjugating enzyme]-L-cysteine + [acceptor protein]-L-lysine = [E2 ubiquitin-conjugating enzyme]-L-cysteine + N(6)-ubiquitinyl-[acceptor protein]-L-lysine.</text>
        <dbReference type="EC" id="2.3.2.27"/>
    </reaction>
</comment>
<evidence type="ECO:0000313" key="15">
    <source>
        <dbReference type="Proteomes" id="UP000242875"/>
    </source>
</evidence>
<evidence type="ECO:0000256" key="3">
    <source>
        <dbReference type="ARBA" id="ARBA00022723"/>
    </source>
</evidence>
<dbReference type="Pfam" id="PF23356">
    <property type="entry name" value="TPR_PEP5_VPS11"/>
    <property type="match status" value="2"/>
</dbReference>
<evidence type="ECO:0000256" key="7">
    <source>
        <dbReference type="ARBA" id="ARBA00023136"/>
    </source>
</evidence>
<dbReference type="PROSITE" id="PS50089">
    <property type="entry name" value="ZF_RING_2"/>
    <property type="match status" value="1"/>
</dbReference>
<dbReference type="GO" id="GO:0033263">
    <property type="term" value="C:CORVET complex"/>
    <property type="evidence" value="ECO:0007669"/>
    <property type="project" value="UniProtKB-UniRule"/>
</dbReference>
<dbReference type="InterPro" id="IPR057307">
    <property type="entry name" value="PEP5_VPS11_N"/>
</dbReference>
<reference evidence="14 15" key="1">
    <citation type="journal article" date="2017" name="Mycologia">
        <title>Bifiguratus adelaidae, gen. et sp. nov., a new member of Mucoromycotina in endophytic and soil-dwelling habitats.</title>
        <authorList>
            <person name="Torres-Cruz T.J."/>
            <person name="Billingsley Tobias T.L."/>
            <person name="Almatruk M."/>
            <person name="Hesse C."/>
            <person name="Kuske C.R."/>
            <person name="Desiro A."/>
            <person name="Benucci G.M."/>
            <person name="Bonito G."/>
            <person name="Stajich J.E."/>
            <person name="Dunlap C."/>
            <person name="Arnold A.E."/>
            <person name="Porras-Alfaro A."/>
        </authorList>
    </citation>
    <scope>NUCLEOTIDE SEQUENCE [LARGE SCALE GENOMIC DNA]</scope>
    <source>
        <strain evidence="14 15">AZ0501</strain>
    </source>
</reference>
<keyword evidence="9" id="KW-0808">Transferase</keyword>
<evidence type="ECO:0000259" key="13">
    <source>
        <dbReference type="PROSITE" id="PS50089"/>
    </source>
</evidence>
<evidence type="ECO:0000313" key="14">
    <source>
        <dbReference type="EMBL" id="OZJ06318.1"/>
    </source>
</evidence>
<comment type="subcellular location">
    <subcellularLocation>
        <location evidence="8">Endomembrane system</location>
        <topology evidence="8">Peripheral membrane protein</topology>
        <orientation evidence="8">Cytoplasmic side</orientation>
    </subcellularLocation>
    <subcellularLocation>
        <location evidence="9">Vacuole membrane</location>
        <topology evidence="9">Peripheral membrane protein</topology>
        <orientation evidence="9">Cytoplasmic side</orientation>
    </subcellularLocation>
</comment>
<dbReference type="AlphaFoldDB" id="A0A261Y6W2"/>
<evidence type="ECO:0000256" key="9">
    <source>
        <dbReference type="PIRNR" id="PIRNR007860"/>
    </source>
</evidence>
<sequence length="1020" mass="115065">MSLVQWRQFNFFDLEKIDLGDDTEVFKDIVACTSAKEHIILADSRGQVHLIDKDFNVSSFVAFRYGKLTHMKQLKTLNVLVTIGEESRDTPPIVKLWDLERKDAKSAASIDGHPAPVCTRTLKMQHVEKGAYVTTFAVLDNLSQLAIGFSNGSALLLRGDIGRDRSVKQKLVTESSIHAITGLGFDDRDKHPILYIVTSRKISYYNTSESRDPIKLDDQGCALNCAISNEHTKEMVLARNEAIYFYDQTGRGACFAYDIPKSSVTYYKSNYLVIVTPPAATPAPVHLSKDTRSEISLRPTNGLASFQDRTKVTIFDTANKFVAYVGEFDSQILGILGVWNTPWVVGSNGHLWRLNEVDNVTKMDTLFKKNLYLLAINLAHSQSFSDANVAEIFQKYGDHLYSKADYEGAMQQYIRTIGHLEPSYVIRKYLDAQRISNLASYLQALHSAGLAKADHTTLLINCYAELKDNARLEEFIKAKDENMTFDVETAIRVCKESGFYDYAVFLAAKFEQNDLYMDILMENKVDYEAAIKFIRKQTPSDASRYLLSYGKKILHSAPLPTTQLFIDLCTGHLKLESRPPSRAQSPTKNPLTQHLGMHTLAQFTFPRMDSTKKTQQSPERAISPSGEVKSPKSPEAVGSPVSDDADTGFKQPAAWSEQTSVSKFTALFVERPDCLLAFLEEVKQRKFPEGSFIPPPEANGSMNGSIPYVEDSADQGRERERLTIFTALFELYLMNERVLVDDYATLILRNDDGTLKEVSKTDKAYNAHLERCKTKAMTLLKNATLPYDMNQALVLCHLKDFEEGIVYINERMEQYTDILRHFMDKGDTKQVVASLQKYGSKDPSVYTLTLSYFTSTPEILEQCKDQLLHAIHLIDAEDLLPSLEILKSLGQSSVATVELVSDYLSDRIEKSLAIRKESAQVIAAYREDIAHKREEIAELKNNATIFQVTRCSACGNQLDLPSIHFMCKHSYHSRCLPESDRECPKCLPQYRVLEQEEQDGFGVIADYFSKNTLAFTKLID</sequence>
<dbReference type="GO" id="GO:0008270">
    <property type="term" value="F:zinc ion binding"/>
    <property type="evidence" value="ECO:0007669"/>
    <property type="project" value="UniProtKB-KW"/>
</dbReference>
<dbReference type="GO" id="GO:0048284">
    <property type="term" value="P:organelle fusion"/>
    <property type="evidence" value="ECO:0007669"/>
    <property type="project" value="TreeGrafter"/>
</dbReference>
<dbReference type="Pfam" id="PF17122">
    <property type="entry name" value="zf-C3H2C3"/>
    <property type="match status" value="1"/>
</dbReference>
<dbReference type="InterPro" id="IPR057308">
    <property type="entry name" value="CHCR_PEP5_VPS11"/>
</dbReference>
<dbReference type="PROSITE" id="PS50236">
    <property type="entry name" value="CHCR"/>
    <property type="match status" value="1"/>
</dbReference>
<comment type="subunit">
    <text evidence="9">Component of the homotypic vacuole fusion and vacuole protein sorting (HOPS) complex. Component of the class C core vacuole/endosome tethering (CORVET) complex.</text>
</comment>
<evidence type="ECO:0000256" key="4">
    <source>
        <dbReference type="ARBA" id="ARBA00022771"/>
    </source>
</evidence>
<keyword evidence="9" id="KW-0833">Ubl conjugation pathway</keyword>
<dbReference type="PIRSF" id="PIRSF007860">
    <property type="entry name" value="VPS11"/>
    <property type="match status" value="1"/>
</dbReference>
<dbReference type="GO" id="GO:0007033">
    <property type="term" value="P:vacuole organization"/>
    <property type="evidence" value="ECO:0007669"/>
    <property type="project" value="TreeGrafter"/>
</dbReference>
<dbReference type="GO" id="GO:0061630">
    <property type="term" value="F:ubiquitin protein ligase activity"/>
    <property type="evidence" value="ECO:0007669"/>
    <property type="project" value="UniProtKB-EC"/>
</dbReference>